<keyword evidence="2" id="KW-1003">Cell membrane</keyword>
<dbReference type="InterPro" id="IPR003838">
    <property type="entry name" value="ABC3_permease_C"/>
</dbReference>
<feature type="domain" description="ABC3 transporter permease C-terminal" evidence="7">
    <location>
        <begin position="138"/>
        <end position="251"/>
    </location>
</feature>
<proteinExistence type="predicted"/>
<organism evidence="8 9">
    <name type="scientific">Phocaeicola coprocola</name>
    <dbReference type="NCBI Taxonomy" id="310298"/>
    <lineage>
        <taxon>Bacteria</taxon>
        <taxon>Pseudomonadati</taxon>
        <taxon>Bacteroidota</taxon>
        <taxon>Bacteroidia</taxon>
        <taxon>Bacteroidales</taxon>
        <taxon>Bacteroidaceae</taxon>
        <taxon>Phocaeicola</taxon>
    </lineage>
</organism>
<dbReference type="PANTHER" id="PTHR30572">
    <property type="entry name" value="MEMBRANE COMPONENT OF TRANSPORTER-RELATED"/>
    <property type="match status" value="1"/>
</dbReference>
<evidence type="ECO:0000256" key="4">
    <source>
        <dbReference type="ARBA" id="ARBA00022989"/>
    </source>
</evidence>
<sequence>EGRFFLASDTISSNKYTYCLGTKRIKDEQHIPTDTPFRGNHSKSNYIVGYIDDVIFTSSRVNAFAYSPFLFTVESQLTKLPYAYIRIKAGSDVSTALRHIHETTEKIFPGYPVEVNFFNTYYQQLYEKETNQQYMVTLFSLLAIIISLVGVFGLTIFETAYRRKEIGIRKVYGAKTSDILWNFNRTYLRIITICSITASPFAWFFMDKWLQNFIIRINLSPWVFLIAFAIIIILTLTIVTIQNYRAATSNPTENLKIE</sequence>
<evidence type="ECO:0000256" key="1">
    <source>
        <dbReference type="ARBA" id="ARBA00004651"/>
    </source>
</evidence>
<evidence type="ECO:0000313" key="8">
    <source>
        <dbReference type="EMBL" id="HJF08990.1"/>
    </source>
</evidence>
<keyword evidence="3 6" id="KW-0812">Transmembrane</keyword>
<dbReference type="GO" id="GO:0005886">
    <property type="term" value="C:plasma membrane"/>
    <property type="evidence" value="ECO:0007669"/>
    <property type="project" value="UniProtKB-SubCell"/>
</dbReference>
<comment type="subcellular location">
    <subcellularLocation>
        <location evidence="1">Cell membrane</location>
        <topology evidence="1">Multi-pass membrane protein</topology>
    </subcellularLocation>
</comment>
<keyword evidence="5 6" id="KW-0472">Membrane</keyword>
<feature type="non-terminal residue" evidence="8">
    <location>
        <position position="1"/>
    </location>
</feature>
<evidence type="ECO:0000256" key="3">
    <source>
        <dbReference type="ARBA" id="ARBA00022692"/>
    </source>
</evidence>
<dbReference type="PANTHER" id="PTHR30572:SF18">
    <property type="entry name" value="ABC-TYPE MACROLIDE FAMILY EXPORT SYSTEM PERMEASE COMPONENT 2"/>
    <property type="match status" value="1"/>
</dbReference>
<dbReference type="AlphaFoldDB" id="A0A921FHL9"/>
<evidence type="ECO:0000256" key="2">
    <source>
        <dbReference type="ARBA" id="ARBA00022475"/>
    </source>
</evidence>
<dbReference type="InterPro" id="IPR050250">
    <property type="entry name" value="Macrolide_Exporter_MacB"/>
</dbReference>
<evidence type="ECO:0000259" key="7">
    <source>
        <dbReference type="Pfam" id="PF02687"/>
    </source>
</evidence>
<dbReference type="Pfam" id="PF02687">
    <property type="entry name" value="FtsX"/>
    <property type="match status" value="1"/>
</dbReference>
<evidence type="ECO:0000256" key="6">
    <source>
        <dbReference type="SAM" id="Phobius"/>
    </source>
</evidence>
<dbReference type="GO" id="GO:0022857">
    <property type="term" value="F:transmembrane transporter activity"/>
    <property type="evidence" value="ECO:0007669"/>
    <property type="project" value="TreeGrafter"/>
</dbReference>
<evidence type="ECO:0000313" key="9">
    <source>
        <dbReference type="Proteomes" id="UP000718012"/>
    </source>
</evidence>
<feature type="transmembrane region" description="Helical" evidence="6">
    <location>
        <begin position="187"/>
        <end position="206"/>
    </location>
</feature>
<dbReference type="EMBL" id="DYXD01000265">
    <property type="protein sequence ID" value="HJF08990.1"/>
    <property type="molecule type" value="Genomic_DNA"/>
</dbReference>
<evidence type="ECO:0000256" key="5">
    <source>
        <dbReference type="ARBA" id="ARBA00023136"/>
    </source>
</evidence>
<protein>
    <submittedName>
        <fullName evidence="8">FtsX-like permease family protein</fullName>
    </submittedName>
</protein>
<accession>A0A921FHL9</accession>
<gene>
    <name evidence="8" type="ORF">K8U81_12545</name>
</gene>
<feature type="transmembrane region" description="Helical" evidence="6">
    <location>
        <begin position="134"/>
        <end position="157"/>
    </location>
</feature>
<reference evidence="8" key="2">
    <citation type="submission" date="2021-09" db="EMBL/GenBank/DDBJ databases">
        <authorList>
            <person name="Gilroy R."/>
        </authorList>
    </citation>
    <scope>NUCLEOTIDE SEQUENCE</scope>
    <source>
        <strain evidence="8">CHK165-8395</strain>
    </source>
</reference>
<comment type="caution">
    <text evidence="8">The sequence shown here is derived from an EMBL/GenBank/DDBJ whole genome shotgun (WGS) entry which is preliminary data.</text>
</comment>
<reference evidence="8" key="1">
    <citation type="journal article" date="2021" name="PeerJ">
        <title>Extensive microbial diversity within the chicken gut microbiome revealed by metagenomics and culture.</title>
        <authorList>
            <person name="Gilroy R."/>
            <person name="Ravi A."/>
            <person name="Getino M."/>
            <person name="Pursley I."/>
            <person name="Horton D.L."/>
            <person name="Alikhan N.F."/>
            <person name="Baker D."/>
            <person name="Gharbi K."/>
            <person name="Hall N."/>
            <person name="Watson M."/>
            <person name="Adriaenssens E.M."/>
            <person name="Foster-Nyarko E."/>
            <person name="Jarju S."/>
            <person name="Secka A."/>
            <person name="Antonio M."/>
            <person name="Oren A."/>
            <person name="Chaudhuri R.R."/>
            <person name="La Ragione R."/>
            <person name="Hildebrand F."/>
            <person name="Pallen M.J."/>
        </authorList>
    </citation>
    <scope>NUCLEOTIDE SEQUENCE</scope>
    <source>
        <strain evidence="8">CHK165-8395</strain>
    </source>
</reference>
<keyword evidence="4 6" id="KW-1133">Transmembrane helix</keyword>
<feature type="transmembrane region" description="Helical" evidence="6">
    <location>
        <begin position="222"/>
        <end position="241"/>
    </location>
</feature>
<name>A0A921FHL9_9BACT</name>
<dbReference type="Proteomes" id="UP000718012">
    <property type="component" value="Unassembled WGS sequence"/>
</dbReference>